<dbReference type="SUPFAM" id="SSF52833">
    <property type="entry name" value="Thioredoxin-like"/>
    <property type="match status" value="1"/>
</dbReference>
<dbReference type="KEGG" id="rsu:NHU_00769"/>
<dbReference type="GO" id="GO:0004364">
    <property type="term" value="F:glutathione transferase activity"/>
    <property type="evidence" value="ECO:0007669"/>
    <property type="project" value="TreeGrafter"/>
</dbReference>
<evidence type="ECO:0000313" key="3">
    <source>
        <dbReference type="Proteomes" id="UP000064912"/>
    </source>
</evidence>
<dbReference type="Proteomes" id="UP000064912">
    <property type="component" value="Chromosome"/>
</dbReference>
<dbReference type="EMBL" id="AP014800">
    <property type="protein sequence ID" value="BAQ67937.1"/>
    <property type="molecule type" value="Genomic_DNA"/>
</dbReference>
<evidence type="ECO:0000313" key="2">
    <source>
        <dbReference type="EMBL" id="BAQ67937.1"/>
    </source>
</evidence>
<dbReference type="SUPFAM" id="SSF47616">
    <property type="entry name" value="GST C-terminal domain-like"/>
    <property type="match status" value="1"/>
</dbReference>
<sequence length="295" mass="32169">MTYVLFIGDRTFSSWSLRGWLMLEKFGLPFRVEEVGLYTGTLAADLTPVAPARFVPALMMPEGEPLGDTLAMAETLAERHPEAGLWPDDPAARMRARWLVAEMHSGFAALRSHCPMALIRSYDGFRPPPELLAELDRLQALWTEAQTRFGAGGPWLFGRHCLADVFFAPVAARIAAYGLPVGDAAAAYVAQHLADPAFRRWRAEGLTFRYAPEPHAMDLPHLPWPGPEPVPARAVAHGPAINAACPVTGRPPTHFLEINGAVIGFATLSARDMVANDPEAFPEVAAIYHSVTKQA</sequence>
<dbReference type="AlphaFoldDB" id="A0A0D6AYJ0"/>
<dbReference type="Gene3D" id="1.20.1050.10">
    <property type="match status" value="1"/>
</dbReference>
<dbReference type="PANTHER" id="PTHR42673">
    <property type="entry name" value="MALEYLACETOACETATE ISOMERASE"/>
    <property type="match status" value="1"/>
</dbReference>
<organism evidence="2 3">
    <name type="scientific">Rhodovulum sulfidophilum</name>
    <name type="common">Rhodobacter sulfidophilus</name>
    <dbReference type="NCBI Taxonomy" id="35806"/>
    <lineage>
        <taxon>Bacteria</taxon>
        <taxon>Pseudomonadati</taxon>
        <taxon>Pseudomonadota</taxon>
        <taxon>Alphaproteobacteria</taxon>
        <taxon>Rhodobacterales</taxon>
        <taxon>Paracoccaceae</taxon>
        <taxon>Rhodovulum</taxon>
    </lineage>
</organism>
<gene>
    <name evidence="2" type="ORF">NHU_00769</name>
</gene>
<dbReference type="GO" id="GO:0006749">
    <property type="term" value="P:glutathione metabolic process"/>
    <property type="evidence" value="ECO:0007669"/>
    <property type="project" value="TreeGrafter"/>
</dbReference>
<dbReference type="CDD" id="cd03194">
    <property type="entry name" value="GST_C_3"/>
    <property type="match status" value="1"/>
</dbReference>
<evidence type="ECO:0000259" key="1">
    <source>
        <dbReference type="Pfam" id="PF13409"/>
    </source>
</evidence>
<dbReference type="PANTHER" id="PTHR42673:SF4">
    <property type="entry name" value="MALEYLACETOACETATE ISOMERASE"/>
    <property type="match status" value="1"/>
</dbReference>
<dbReference type="eggNOG" id="COG0625">
    <property type="taxonomic scope" value="Bacteria"/>
</dbReference>
<keyword evidence="2" id="KW-0808">Transferase</keyword>
<dbReference type="GO" id="GO:0006559">
    <property type="term" value="P:L-phenylalanine catabolic process"/>
    <property type="evidence" value="ECO:0007669"/>
    <property type="project" value="TreeGrafter"/>
</dbReference>
<accession>A0A0D6AYJ0</accession>
<dbReference type="InterPro" id="IPR004045">
    <property type="entry name" value="Glutathione_S-Trfase_N"/>
</dbReference>
<name>A0A0D6AYJ0_RHOSU</name>
<proteinExistence type="predicted"/>
<protein>
    <submittedName>
        <fullName evidence="2">Glutathione S-transferase-like protein</fullName>
    </submittedName>
</protein>
<reference evidence="2 3" key="1">
    <citation type="submission" date="2015-02" db="EMBL/GenBank/DDBJ databases">
        <title>Genome sequene of Rhodovulum sulfidophilum DSM 2351.</title>
        <authorList>
            <person name="Nagao N."/>
        </authorList>
    </citation>
    <scope>NUCLEOTIDE SEQUENCE [LARGE SCALE GENOMIC DNA]</scope>
    <source>
        <strain evidence="2 3">DSM 2351</strain>
    </source>
</reference>
<dbReference type="InterPro" id="IPR036249">
    <property type="entry name" value="Thioredoxin-like_sf"/>
</dbReference>
<dbReference type="PATRIC" id="fig|35806.4.peg.787"/>
<dbReference type="Pfam" id="PF13409">
    <property type="entry name" value="GST_N_2"/>
    <property type="match status" value="1"/>
</dbReference>
<dbReference type="InterPro" id="IPR036282">
    <property type="entry name" value="Glutathione-S-Trfase_C_sf"/>
</dbReference>
<dbReference type="GO" id="GO:0016034">
    <property type="term" value="F:maleylacetoacetate isomerase activity"/>
    <property type="evidence" value="ECO:0007669"/>
    <property type="project" value="TreeGrafter"/>
</dbReference>
<dbReference type="Gene3D" id="3.40.30.10">
    <property type="entry name" value="Glutaredoxin"/>
    <property type="match status" value="1"/>
</dbReference>
<feature type="domain" description="GST N-terminal" evidence="1">
    <location>
        <begin position="12"/>
        <end position="78"/>
    </location>
</feature>